<dbReference type="AlphaFoldDB" id="A0AAQ0C169"/>
<evidence type="ECO:0000313" key="1">
    <source>
        <dbReference type="EMBL" id="QQE90495.1"/>
    </source>
</evidence>
<sequence>MIQYPEGLPMPLREGYSFQAVSPLLRSDLESGRSRQRRLYTSVPTMVGVSWLLSGVQAQLFEAWWEDALISGSQWFECPLKTPEGIQRYVARFTDIYSGPNLTGRSHWRFTAELELRERPILAPGWGSILPDYILGSEIFDRAMNQGWPQ</sequence>
<accession>A0AAQ0C169</accession>
<protein>
    <submittedName>
        <fullName evidence="1">Uncharacterized protein</fullName>
    </submittedName>
</protein>
<gene>
    <name evidence="1" type="ORF">GKQ51_09575</name>
</gene>
<dbReference type="EMBL" id="CP066310">
    <property type="protein sequence ID" value="QQE90495.1"/>
    <property type="molecule type" value="Genomic_DNA"/>
</dbReference>
<dbReference type="RefSeq" id="WP_198867815.1">
    <property type="nucleotide sequence ID" value="NZ_CP066310.1"/>
</dbReference>
<proteinExistence type="predicted"/>
<evidence type="ECO:0000313" key="2">
    <source>
        <dbReference type="Proteomes" id="UP000596192"/>
    </source>
</evidence>
<reference evidence="1 2" key="1">
    <citation type="submission" date="2020-12" db="EMBL/GenBank/DDBJ databases">
        <title>Genomic Analysis and Response surface optimization of nitrogen-fixing conditions for A. chroococcum strain HR1, Isolation from rhizosphere soil.</title>
        <authorList>
            <person name="Li J."/>
            <person name="Yang H."/>
            <person name="Liu H."/>
            <person name="Wang C."/>
            <person name="Tian Y."/>
            <person name="Lu X.Y."/>
        </authorList>
    </citation>
    <scope>NUCLEOTIDE SEQUENCE [LARGE SCALE GENOMIC DNA]</scope>
    <source>
        <strain evidence="1 2">HR1</strain>
    </source>
</reference>
<organism evidence="1 2">
    <name type="scientific">Azotobacter chroococcum</name>
    <dbReference type="NCBI Taxonomy" id="353"/>
    <lineage>
        <taxon>Bacteria</taxon>
        <taxon>Pseudomonadati</taxon>
        <taxon>Pseudomonadota</taxon>
        <taxon>Gammaproteobacteria</taxon>
        <taxon>Pseudomonadales</taxon>
        <taxon>Pseudomonadaceae</taxon>
        <taxon>Azotobacter</taxon>
    </lineage>
</organism>
<dbReference type="Proteomes" id="UP000596192">
    <property type="component" value="Chromosome"/>
</dbReference>
<name>A0AAQ0C169_9GAMM</name>